<evidence type="ECO:0008006" key="3">
    <source>
        <dbReference type="Google" id="ProtNLM"/>
    </source>
</evidence>
<accession>G5KI31</accession>
<reference evidence="1 2" key="1">
    <citation type="journal article" date="2014" name="Int. J. Syst. Evol. Microbiol.">
        <title>Phylogenomics and the dynamic genome evolution of the genus Streptococcus.</title>
        <authorList>
            <consortium name="The Broad Institute Genome Sequencing Platform"/>
            <person name="Richards V.P."/>
            <person name="Palmer S.R."/>
            <person name="Pavinski Bitar P.D."/>
            <person name="Qin X."/>
            <person name="Weinstock G.M."/>
            <person name="Highlander S.K."/>
            <person name="Town C.D."/>
            <person name="Burne R.A."/>
            <person name="Stanhope M.J."/>
        </authorList>
    </citation>
    <scope>NUCLEOTIDE SEQUENCE [LARGE SCALE GENOMIC DNA]</scope>
    <source>
        <strain evidence="1 2">2285-97</strain>
    </source>
</reference>
<protein>
    <recommendedName>
        <fullName evidence="3">Cystathionine gamma-synthase</fullName>
    </recommendedName>
</protein>
<dbReference type="AlphaFoldDB" id="G5KI31"/>
<organism evidence="1 2">
    <name type="scientific">Streptococcus urinalis 2285-97</name>
    <dbReference type="NCBI Taxonomy" id="764291"/>
    <lineage>
        <taxon>Bacteria</taxon>
        <taxon>Bacillati</taxon>
        <taxon>Bacillota</taxon>
        <taxon>Bacilli</taxon>
        <taxon>Lactobacillales</taxon>
        <taxon>Streptococcaceae</taxon>
        <taxon>Streptococcus</taxon>
    </lineage>
</organism>
<proteinExistence type="predicted"/>
<dbReference type="RefSeq" id="WP_006739957.1">
    <property type="nucleotide sequence ID" value="NZ_AEUZ02000001.1"/>
</dbReference>
<sequence>MTDQQFPLIADGQPIIESNVYMRLYDNEDLISNIHGYYQEKDYSDNTRNYEFLSQTGNASRISAEREQSHQEGKSYAEIAREKARLDVKEKRQAYLGKELKMPAKPVFSKKKSVGALTSKQKEVAERPKTELSRFTEKLSQDDYILAEIPKQFKEPKNESKQGIKKNNYDFLKRSQIYNRQDNQVNKERSIAQELNLSFEDVN</sequence>
<gene>
    <name evidence="1" type="ORF">STRUR_0313</name>
</gene>
<dbReference type="STRING" id="764291.STRUR_0313"/>
<evidence type="ECO:0000313" key="2">
    <source>
        <dbReference type="Proteomes" id="UP000005388"/>
    </source>
</evidence>
<dbReference type="EMBL" id="AEUZ02000001">
    <property type="protein sequence ID" value="EHJ57238.1"/>
    <property type="molecule type" value="Genomic_DNA"/>
</dbReference>
<keyword evidence="2" id="KW-1185">Reference proteome</keyword>
<name>G5KI31_9STRE</name>
<dbReference type="Proteomes" id="UP000005388">
    <property type="component" value="Unassembled WGS sequence"/>
</dbReference>
<evidence type="ECO:0000313" key="1">
    <source>
        <dbReference type="EMBL" id="EHJ57238.1"/>
    </source>
</evidence>
<comment type="caution">
    <text evidence="1">The sequence shown here is derived from an EMBL/GenBank/DDBJ whole genome shotgun (WGS) entry which is preliminary data.</text>
</comment>